<dbReference type="GO" id="GO:0046872">
    <property type="term" value="F:metal ion binding"/>
    <property type="evidence" value="ECO:0007669"/>
    <property type="project" value="UniProtKB-KW"/>
</dbReference>
<dbReference type="EMBL" id="QAYG01000001">
    <property type="protein sequence ID" value="PTW62431.1"/>
    <property type="molecule type" value="Genomic_DNA"/>
</dbReference>
<feature type="binding site" evidence="9">
    <location>
        <position position="152"/>
    </location>
    <ligand>
        <name>Mg(2+)</name>
        <dbReference type="ChEBI" id="CHEBI:18420"/>
        <label>1</label>
    </ligand>
</feature>
<evidence type="ECO:0000256" key="9">
    <source>
        <dbReference type="PIRSR" id="PIRSR604385-2"/>
    </source>
</evidence>
<dbReference type="PROSITE" id="PS00893">
    <property type="entry name" value="NUDIX_BOX"/>
    <property type="match status" value="1"/>
</dbReference>
<keyword evidence="12" id="KW-1185">Reference proteome</keyword>
<dbReference type="PANTHER" id="PTHR11839">
    <property type="entry name" value="UDP/ADP-SUGAR PYROPHOSPHATASE"/>
    <property type="match status" value="1"/>
</dbReference>
<dbReference type="CDD" id="cd24157">
    <property type="entry name" value="NUDIX_GDPMK"/>
    <property type="match status" value="1"/>
</dbReference>
<feature type="binding site" evidence="9">
    <location>
        <position position="83"/>
    </location>
    <ligand>
        <name>Mg(2+)</name>
        <dbReference type="ChEBI" id="CHEBI:18420"/>
        <label>1</label>
    </ligand>
</feature>
<feature type="binding site" evidence="9">
    <location>
        <position position="99"/>
    </location>
    <ligand>
        <name>Mg(2+)</name>
        <dbReference type="ChEBI" id="CHEBI:18420"/>
        <label>1</label>
    </ligand>
</feature>
<feature type="binding site" evidence="9">
    <location>
        <position position="103"/>
    </location>
    <ligand>
        <name>Mg(2+)</name>
        <dbReference type="ChEBI" id="CHEBI:18420"/>
        <label>1</label>
    </ligand>
</feature>
<gene>
    <name evidence="11" type="ORF">C8N35_101474</name>
</gene>
<dbReference type="InterPro" id="IPR000086">
    <property type="entry name" value="NUDIX_hydrolase_dom"/>
</dbReference>
<name>A0A2T5VF92_9HYPH</name>
<dbReference type="RefSeq" id="WP_170121998.1">
    <property type="nucleotide sequence ID" value="NZ_QAYG01000001.1"/>
</dbReference>
<comment type="subunit">
    <text evidence="4">Homodimer.</text>
</comment>
<keyword evidence="9" id="KW-0460">Magnesium</keyword>
<evidence type="ECO:0000256" key="1">
    <source>
        <dbReference type="ARBA" id="ARBA00000847"/>
    </source>
</evidence>
<dbReference type="AlphaFoldDB" id="A0A2T5VF92"/>
<dbReference type="GO" id="GO:0005829">
    <property type="term" value="C:cytosol"/>
    <property type="evidence" value="ECO:0007669"/>
    <property type="project" value="TreeGrafter"/>
</dbReference>
<evidence type="ECO:0000256" key="4">
    <source>
        <dbReference type="ARBA" id="ARBA00011738"/>
    </source>
</evidence>
<dbReference type="SUPFAM" id="SSF55811">
    <property type="entry name" value="Nudix"/>
    <property type="match status" value="1"/>
</dbReference>
<evidence type="ECO:0000256" key="7">
    <source>
        <dbReference type="ARBA" id="ARBA00032162"/>
    </source>
</evidence>
<dbReference type="GO" id="GO:0016818">
    <property type="term" value="F:hydrolase activity, acting on acid anhydrides, in phosphorus-containing anhydrides"/>
    <property type="evidence" value="ECO:0007669"/>
    <property type="project" value="InterPro"/>
</dbReference>
<evidence type="ECO:0000313" key="12">
    <source>
        <dbReference type="Proteomes" id="UP000244081"/>
    </source>
</evidence>
<evidence type="ECO:0000256" key="2">
    <source>
        <dbReference type="ARBA" id="ARBA00001946"/>
    </source>
</evidence>
<comment type="caution">
    <text evidence="11">The sequence shown here is derived from an EMBL/GenBank/DDBJ whole genome shotgun (WGS) entry which is preliminary data.</text>
</comment>
<sequence length="194" mass="22014">MSDIRIEERETLIDRPRVKTERLVLSRPDGETREQVERIVHDHGSAAAVLPYDPVRKTVLLTRQLRFPVYVRGDEALLVEPCAGLIDPGETAEEAIRREAMEEIGTRLDTLEKIAEVYTSPGFMTEKIALYLAVYGPQDRVADGGGLEEEHEHIEVLEWPATRLRTMLDVGEINDAKLLMLTQALLARRPELFD</sequence>
<evidence type="ECO:0000256" key="6">
    <source>
        <dbReference type="ARBA" id="ARBA00022801"/>
    </source>
</evidence>
<dbReference type="NCBIfam" id="TIGR00052">
    <property type="entry name" value="nudix-type nucleoside diphosphatase, YffH/AdpP family"/>
    <property type="match status" value="1"/>
</dbReference>
<evidence type="ECO:0000259" key="10">
    <source>
        <dbReference type="PROSITE" id="PS51462"/>
    </source>
</evidence>
<evidence type="ECO:0000313" key="11">
    <source>
        <dbReference type="EMBL" id="PTW62431.1"/>
    </source>
</evidence>
<evidence type="ECO:0000256" key="8">
    <source>
        <dbReference type="ARBA" id="ARBA00032272"/>
    </source>
</evidence>
<reference evidence="11 12" key="1">
    <citation type="submission" date="2018-04" db="EMBL/GenBank/DDBJ databases">
        <title>Genomic Encyclopedia of Archaeal and Bacterial Type Strains, Phase II (KMG-II): from individual species to whole genera.</title>
        <authorList>
            <person name="Goeker M."/>
        </authorList>
    </citation>
    <scope>NUCLEOTIDE SEQUENCE [LARGE SCALE GENOMIC DNA]</scope>
    <source>
        <strain evidence="11 12">DSM 23382</strain>
    </source>
</reference>
<accession>A0A2T5VF92</accession>
<dbReference type="GO" id="GO:0019693">
    <property type="term" value="P:ribose phosphate metabolic process"/>
    <property type="evidence" value="ECO:0007669"/>
    <property type="project" value="TreeGrafter"/>
</dbReference>
<dbReference type="Gene3D" id="3.90.79.10">
    <property type="entry name" value="Nucleoside Triphosphate Pyrophosphohydrolase"/>
    <property type="match status" value="1"/>
</dbReference>
<evidence type="ECO:0000256" key="5">
    <source>
        <dbReference type="ARBA" id="ARBA00016377"/>
    </source>
</evidence>
<dbReference type="Pfam" id="PF00293">
    <property type="entry name" value="NUDIX"/>
    <property type="match status" value="1"/>
</dbReference>
<dbReference type="GO" id="GO:0006753">
    <property type="term" value="P:nucleoside phosphate metabolic process"/>
    <property type="evidence" value="ECO:0007669"/>
    <property type="project" value="TreeGrafter"/>
</dbReference>
<feature type="domain" description="Nudix hydrolase" evidence="10">
    <location>
        <begin position="42"/>
        <end position="181"/>
    </location>
</feature>
<dbReference type="InterPro" id="IPR015797">
    <property type="entry name" value="NUDIX_hydrolase-like_dom_sf"/>
</dbReference>
<comment type="cofactor">
    <cofactor evidence="2 9">
        <name>Mg(2+)</name>
        <dbReference type="ChEBI" id="CHEBI:18420"/>
    </cofactor>
</comment>
<protein>
    <recommendedName>
        <fullName evidence="5">GDP-mannose pyrophosphatase</fullName>
    </recommendedName>
    <alternativeName>
        <fullName evidence="7">GDP-mannose hydrolase</fullName>
    </alternativeName>
    <alternativeName>
        <fullName evidence="8">GDPMK</fullName>
    </alternativeName>
</protein>
<dbReference type="Proteomes" id="UP000244081">
    <property type="component" value="Unassembled WGS sequence"/>
</dbReference>
<comment type="similarity">
    <text evidence="3">Belongs to the Nudix hydrolase family. NudK subfamily.</text>
</comment>
<proteinExistence type="inferred from homology"/>
<dbReference type="InterPro" id="IPR020084">
    <property type="entry name" value="NUDIX_hydrolase_CS"/>
</dbReference>
<evidence type="ECO:0000256" key="3">
    <source>
        <dbReference type="ARBA" id="ARBA00007275"/>
    </source>
</evidence>
<dbReference type="PROSITE" id="PS51462">
    <property type="entry name" value="NUDIX"/>
    <property type="match status" value="1"/>
</dbReference>
<organism evidence="11 12">
    <name type="scientific">Breoghania corrubedonensis</name>
    <dbReference type="NCBI Taxonomy" id="665038"/>
    <lineage>
        <taxon>Bacteria</taxon>
        <taxon>Pseudomonadati</taxon>
        <taxon>Pseudomonadota</taxon>
        <taxon>Alphaproteobacteria</taxon>
        <taxon>Hyphomicrobiales</taxon>
        <taxon>Stappiaceae</taxon>
        <taxon>Breoghania</taxon>
    </lineage>
</organism>
<keyword evidence="6" id="KW-0378">Hydrolase</keyword>
<dbReference type="PANTHER" id="PTHR11839:SF18">
    <property type="entry name" value="NUDIX HYDROLASE DOMAIN-CONTAINING PROTEIN"/>
    <property type="match status" value="1"/>
</dbReference>
<keyword evidence="9" id="KW-0479">Metal-binding</keyword>
<dbReference type="InterPro" id="IPR004385">
    <property type="entry name" value="NDP_pyrophosphatase"/>
</dbReference>
<comment type="catalytic activity">
    <reaction evidence="1">
        <text>GDP-alpha-D-mannose + H2O = alpha-D-mannose 1-phosphate + GMP + 2 H(+)</text>
        <dbReference type="Rhea" id="RHEA:27978"/>
        <dbReference type="ChEBI" id="CHEBI:15377"/>
        <dbReference type="ChEBI" id="CHEBI:15378"/>
        <dbReference type="ChEBI" id="CHEBI:57527"/>
        <dbReference type="ChEBI" id="CHEBI:58115"/>
        <dbReference type="ChEBI" id="CHEBI:58409"/>
    </reaction>
</comment>